<keyword evidence="7" id="KW-0408">Iron</keyword>
<dbReference type="PRINTS" id="PR00463">
    <property type="entry name" value="EP450I"/>
</dbReference>
<proteinExistence type="inferred from homology"/>
<comment type="pathway">
    <text evidence="2">Secondary metabolite biosynthesis.</text>
</comment>
<evidence type="ECO:0000256" key="4">
    <source>
        <dbReference type="ARBA" id="ARBA00022617"/>
    </source>
</evidence>
<evidence type="ECO:0000256" key="8">
    <source>
        <dbReference type="ARBA" id="ARBA00023033"/>
    </source>
</evidence>
<comment type="similarity">
    <text evidence="3">Belongs to the cytochrome P450 family.</text>
</comment>
<dbReference type="GO" id="GO:0020037">
    <property type="term" value="F:heme binding"/>
    <property type="evidence" value="ECO:0007669"/>
    <property type="project" value="InterPro"/>
</dbReference>
<keyword evidence="5" id="KW-0479">Metal-binding</keyword>
<evidence type="ECO:0000256" key="7">
    <source>
        <dbReference type="ARBA" id="ARBA00023004"/>
    </source>
</evidence>
<dbReference type="InterPro" id="IPR050364">
    <property type="entry name" value="Cytochrome_P450_fung"/>
</dbReference>
<evidence type="ECO:0000256" key="6">
    <source>
        <dbReference type="ARBA" id="ARBA00023002"/>
    </source>
</evidence>
<dbReference type="GO" id="GO:0005506">
    <property type="term" value="F:iron ion binding"/>
    <property type="evidence" value="ECO:0007669"/>
    <property type="project" value="InterPro"/>
</dbReference>
<evidence type="ECO:0000256" key="2">
    <source>
        <dbReference type="ARBA" id="ARBA00005179"/>
    </source>
</evidence>
<dbReference type="SUPFAM" id="SSF48264">
    <property type="entry name" value="Cytochrome P450"/>
    <property type="match status" value="1"/>
</dbReference>
<comment type="caution">
    <text evidence="9">The sequence shown here is derived from an EMBL/GenBank/DDBJ whole genome shotgun (WGS) entry which is preliminary data.</text>
</comment>
<accession>A0A8H3B3N8</accession>
<keyword evidence="8" id="KW-0503">Monooxygenase</keyword>
<keyword evidence="4" id="KW-0349">Heme</keyword>
<evidence type="ECO:0008006" key="11">
    <source>
        <dbReference type="Google" id="ProtNLM"/>
    </source>
</evidence>
<gene>
    <name evidence="9" type="ORF">RDB_LOCUS43619</name>
</gene>
<protein>
    <recommendedName>
        <fullName evidence="11">O-methylsterigmatocystin oxidoreductase</fullName>
    </recommendedName>
</protein>
<dbReference type="InterPro" id="IPR001128">
    <property type="entry name" value="Cyt_P450"/>
</dbReference>
<dbReference type="InterPro" id="IPR002401">
    <property type="entry name" value="Cyt_P450_E_grp-I"/>
</dbReference>
<organism evidence="9 10">
    <name type="scientific">Rhizoctonia solani</name>
    <dbReference type="NCBI Taxonomy" id="456999"/>
    <lineage>
        <taxon>Eukaryota</taxon>
        <taxon>Fungi</taxon>
        <taxon>Dikarya</taxon>
        <taxon>Basidiomycota</taxon>
        <taxon>Agaricomycotina</taxon>
        <taxon>Agaricomycetes</taxon>
        <taxon>Cantharellales</taxon>
        <taxon>Ceratobasidiaceae</taxon>
        <taxon>Rhizoctonia</taxon>
    </lineage>
</organism>
<dbReference type="GO" id="GO:0004497">
    <property type="term" value="F:monooxygenase activity"/>
    <property type="evidence" value="ECO:0007669"/>
    <property type="project" value="UniProtKB-KW"/>
</dbReference>
<dbReference type="PANTHER" id="PTHR46300">
    <property type="entry name" value="P450, PUTATIVE (EUROFUNG)-RELATED-RELATED"/>
    <property type="match status" value="1"/>
</dbReference>
<dbReference type="EMBL" id="CAJMXA010000917">
    <property type="protein sequence ID" value="CAE6446625.1"/>
    <property type="molecule type" value="Genomic_DNA"/>
</dbReference>
<dbReference type="Proteomes" id="UP000663853">
    <property type="component" value="Unassembled WGS sequence"/>
</dbReference>
<evidence type="ECO:0000256" key="5">
    <source>
        <dbReference type="ARBA" id="ARBA00022723"/>
    </source>
</evidence>
<dbReference type="Gene3D" id="1.10.630.10">
    <property type="entry name" value="Cytochrome P450"/>
    <property type="match status" value="1"/>
</dbReference>
<dbReference type="AlphaFoldDB" id="A0A8H3B3N8"/>
<evidence type="ECO:0000256" key="3">
    <source>
        <dbReference type="ARBA" id="ARBA00010617"/>
    </source>
</evidence>
<dbReference type="PANTHER" id="PTHR46300:SF7">
    <property type="entry name" value="P450, PUTATIVE (EUROFUNG)-RELATED"/>
    <property type="match status" value="1"/>
</dbReference>
<reference evidence="9" key="1">
    <citation type="submission" date="2021-01" db="EMBL/GenBank/DDBJ databases">
        <authorList>
            <person name="Kaushik A."/>
        </authorList>
    </citation>
    <scope>NUCLEOTIDE SEQUENCE</scope>
    <source>
        <strain evidence="9">AG6-10EEA</strain>
    </source>
</reference>
<dbReference type="InterPro" id="IPR036396">
    <property type="entry name" value="Cyt_P450_sf"/>
</dbReference>
<keyword evidence="6" id="KW-0560">Oxidoreductase</keyword>
<evidence type="ECO:0000313" key="9">
    <source>
        <dbReference type="EMBL" id="CAE6446625.1"/>
    </source>
</evidence>
<evidence type="ECO:0000256" key="1">
    <source>
        <dbReference type="ARBA" id="ARBA00001971"/>
    </source>
</evidence>
<evidence type="ECO:0000313" key="10">
    <source>
        <dbReference type="Proteomes" id="UP000663853"/>
    </source>
</evidence>
<dbReference type="GO" id="GO:0016705">
    <property type="term" value="F:oxidoreductase activity, acting on paired donors, with incorporation or reduction of molecular oxygen"/>
    <property type="evidence" value="ECO:0007669"/>
    <property type="project" value="InterPro"/>
</dbReference>
<name>A0A8H3B3N8_9AGAM</name>
<dbReference type="Pfam" id="PF00067">
    <property type="entry name" value="p450"/>
    <property type="match status" value="1"/>
</dbReference>
<sequence>MDSIIPTCIVAGTTLAGLLWFWSSSSVPVPPGPSGNVIFGSALELRKSTAFWLTFANWSKKYGSIISFRLLFRRIIVIDDPKIVTYLFEKKAAQYSDRYVNQMAKLGEWDHDIIFIEYGPTLKHYRTLLQRALNNRVALDYLPIQEYEAKRLIRRLYDTPESFMKHIHLMAGSVAIRMVYGYKVESVEDQLVQAAERVMSIFSDIMTPGRWMVEAFPPLRYLPKWFPGTGFHQVVASSRPILHAYAQDTFDFTKSELAKGTAEPSFTSKLLQPDIGGELTSKEELNIKRVASSLYGAASDTTVSAVKTFFLAMTLYPAVQTKAQGEIACYLQQRQPGSSLFITVADREKLPYTSALVRELLRWHPVAKLTAHRSCGQDDNNVVIDDKVYRIPAHTVVIANIWGMLHNPEVYPDPEKFIPERYLVANPSPLPELYAFGFGRRLA</sequence>
<comment type="cofactor">
    <cofactor evidence="1">
        <name>heme</name>
        <dbReference type="ChEBI" id="CHEBI:30413"/>
    </cofactor>
</comment>